<dbReference type="InterPro" id="IPR003644">
    <property type="entry name" value="Calx_beta"/>
</dbReference>
<dbReference type="GO" id="GO:0007154">
    <property type="term" value="P:cell communication"/>
    <property type="evidence" value="ECO:0007669"/>
    <property type="project" value="InterPro"/>
</dbReference>
<evidence type="ECO:0000259" key="4">
    <source>
        <dbReference type="Pfam" id="PF03160"/>
    </source>
</evidence>
<keyword evidence="1" id="KW-0732">Signal</keyword>
<reference evidence="5" key="1">
    <citation type="submission" date="2021-10" db="EMBL/GenBank/DDBJ databases">
        <title>Tropical sea cucumber genome reveals ecological adaptation and Cuvierian tubules defense mechanism.</title>
        <authorList>
            <person name="Chen T."/>
        </authorList>
    </citation>
    <scope>NUCLEOTIDE SEQUENCE</scope>
    <source>
        <strain evidence="5">Nanhai2018</strain>
        <tissue evidence="5">Muscle</tissue>
    </source>
</reference>
<keyword evidence="6" id="KW-1185">Reference proteome</keyword>
<feature type="domain" description="Calx-beta" evidence="4">
    <location>
        <begin position="40"/>
        <end position="90"/>
    </location>
</feature>
<evidence type="ECO:0000313" key="6">
    <source>
        <dbReference type="Proteomes" id="UP001152320"/>
    </source>
</evidence>
<organism evidence="5 6">
    <name type="scientific">Holothuria leucospilota</name>
    <name type="common">Black long sea cucumber</name>
    <name type="synonym">Mertensiothuria leucospilota</name>
    <dbReference type="NCBI Taxonomy" id="206669"/>
    <lineage>
        <taxon>Eukaryota</taxon>
        <taxon>Metazoa</taxon>
        <taxon>Echinodermata</taxon>
        <taxon>Eleutherozoa</taxon>
        <taxon>Echinozoa</taxon>
        <taxon>Holothuroidea</taxon>
        <taxon>Aspidochirotacea</taxon>
        <taxon>Aspidochirotida</taxon>
        <taxon>Holothuriidae</taxon>
        <taxon>Holothuria</taxon>
    </lineage>
</organism>
<evidence type="ECO:0000256" key="2">
    <source>
        <dbReference type="ARBA" id="ARBA00022737"/>
    </source>
</evidence>
<sequence>MKARLSMMSHATRLSKYQESPLSPCFDGCLEFTFADVAYTDGTALDGSDYTAIDSSFDFLTSATALSFSSSILDDSTVEDDETFFITVSNIGFPVGFVNTDGVVWEGTQTVTVKDEDSGTVYRIH</sequence>
<dbReference type="AlphaFoldDB" id="A0A9Q1BEK6"/>
<evidence type="ECO:0000313" key="5">
    <source>
        <dbReference type="EMBL" id="KAJ8022324.1"/>
    </source>
</evidence>
<name>A0A9Q1BEK6_HOLLE</name>
<keyword evidence="2" id="KW-0677">Repeat</keyword>
<dbReference type="EMBL" id="JAIZAY010000020">
    <property type="protein sequence ID" value="KAJ8022324.1"/>
    <property type="molecule type" value="Genomic_DNA"/>
</dbReference>
<dbReference type="Proteomes" id="UP001152320">
    <property type="component" value="Chromosome 20"/>
</dbReference>
<gene>
    <name evidence="5" type="ORF">HOLleu_37188</name>
</gene>
<proteinExistence type="predicted"/>
<accession>A0A9Q1BEK6</accession>
<dbReference type="SUPFAM" id="SSF141072">
    <property type="entry name" value="CalX-like"/>
    <property type="match status" value="1"/>
</dbReference>
<comment type="caution">
    <text evidence="5">The sequence shown here is derived from an EMBL/GenBank/DDBJ whole genome shotgun (WGS) entry which is preliminary data.</text>
</comment>
<keyword evidence="3" id="KW-0106">Calcium</keyword>
<dbReference type="GO" id="GO:0016020">
    <property type="term" value="C:membrane"/>
    <property type="evidence" value="ECO:0007669"/>
    <property type="project" value="InterPro"/>
</dbReference>
<dbReference type="InterPro" id="IPR038081">
    <property type="entry name" value="CalX-like_sf"/>
</dbReference>
<evidence type="ECO:0000256" key="3">
    <source>
        <dbReference type="ARBA" id="ARBA00022837"/>
    </source>
</evidence>
<dbReference type="Pfam" id="PF03160">
    <property type="entry name" value="Calx-beta"/>
    <property type="match status" value="1"/>
</dbReference>
<protein>
    <recommendedName>
        <fullName evidence="4">Calx-beta domain-containing protein</fullName>
    </recommendedName>
</protein>
<dbReference type="Gene3D" id="2.60.40.2030">
    <property type="match status" value="1"/>
</dbReference>
<evidence type="ECO:0000256" key="1">
    <source>
        <dbReference type="ARBA" id="ARBA00022729"/>
    </source>
</evidence>